<protein>
    <submittedName>
        <fullName evidence="4">Glyoxylate/hydroxypyruvate reductase A</fullName>
    </submittedName>
</protein>
<dbReference type="PANTHER" id="PTHR43333">
    <property type="entry name" value="2-HACID_DH_C DOMAIN-CONTAINING PROTEIN"/>
    <property type="match status" value="1"/>
</dbReference>
<dbReference type="Pfam" id="PF02826">
    <property type="entry name" value="2-Hacid_dh_C"/>
    <property type="match status" value="1"/>
</dbReference>
<feature type="domain" description="D-isomer specific 2-hydroxyacid dehydrogenase NAD-binding" evidence="3">
    <location>
        <begin position="121"/>
        <end position="275"/>
    </location>
</feature>
<evidence type="ECO:0000313" key="5">
    <source>
        <dbReference type="Proteomes" id="UP000468591"/>
    </source>
</evidence>
<evidence type="ECO:0000256" key="2">
    <source>
        <dbReference type="ARBA" id="ARBA00023027"/>
    </source>
</evidence>
<reference evidence="4 5" key="1">
    <citation type="submission" date="2020-01" db="EMBL/GenBank/DDBJ databases">
        <title>Sulfitobacter sediminilitoris sp. nov., isolated from a tidal flat.</title>
        <authorList>
            <person name="Park S."/>
            <person name="Yoon J.-H."/>
        </authorList>
    </citation>
    <scope>NUCLEOTIDE SEQUENCE [LARGE SCALE GENOMIC DNA]</scope>
    <source>
        <strain evidence="4 5">JBTF-M27</strain>
    </source>
</reference>
<keyword evidence="2" id="KW-0520">NAD</keyword>
<organism evidence="4 5">
    <name type="scientific">Sulfitobacter sediminilitoris</name>
    <dbReference type="NCBI Taxonomy" id="2698830"/>
    <lineage>
        <taxon>Bacteria</taxon>
        <taxon>Pseudomonadati</taxon>
        <taxon>Pseudomonadota</taxon>
        <taxon>Alphaproteobacteria</taxon>
        <taxon>Rhodobacterales</taxon>
        <taxon>Roseobacteraceae</taxon>
        <taxon>Sulfitobacter</taxon>
    </lineage>
</organism>
<dbReference type="InterPro" id="IPR036291">
    <property type="entry name" value="NAD(P)-bd_dom_sf"/>
</dbReference>
<keyword evidence="4" id="KW-0670">Pyruvate</keyword>
<sequence>MPLNILFAARPERWVIYERPLRDALEKAGIKANLSTDIPAQDVDYIIYAPNSDLQDFTPYSRAKAVLNLWAGVESIVGNETLKIPLARMVDPGLTKGMVEWVTGHVLRYHLGIDSDILRRDAKWEYRTPPLAPERQVVILGLGALGKAVAETLVYLGFSVTGWSRSPKTVDGIDCLHGEDGLKEALSRAEIAVLLLPDTPATQDIISSETLAHMPQGAFIINPGRGPLIDDNALLAALDSGQIAHATLDVFRVEPLPADHPFWADPKVTVTPHIAAETRADTASEVIVDNIRRGEAGEPFINLVDRKLGY</sequence>
<comment type="caution">
    <text evidence="4">The sequence shown here is derived from an EMBL/GenBank/DDBJ whole genome shotgun (WGS) entry which is preliminary data.</text>
</comment>
<evidence type="ECO:0000259" key="3">
    <source>
        <dbReference type="Pfam" id="PF02826"/>
    </source>
</evidence>
<dbReference type="PROSITE" id="PS00671">
    <property type="entry name" value="D_2_HYDROXYACID_DH_3"/>
    <property type="match status" value="1"/>
</dbReference>
<dbReference type="Proteomes" id="UP000468591">
    <property type="component" value="Unassembled WGS sequence"/>
</dbReference>
<dbReference type="GO" id="GO:0051287">
    <property type="term" value="F:NAD binding"/>
    <property type="evidence" value="ECO:0007669"/>
    <property type="project" value="InterPro"/>
</dbReference>
<dbReference type="SUPFAM" id="SSF51735">
    <property type="entry name" value="NAD(P)-binding Rossmann-fold domains"/>
    <property type="match status" value="1"/>
</dbReference>
<accession>A0A6P0CEC5</accession>
<name>A0A6P0CEC5_9RHOB</name>
<dbReference type="PANTHER" id="PTHR43333:SF1">
    <property type="entry name" value="D-ISOMER SPECIFIC 2-HYDROXYACID DEHYDROGENASE NAD-BINDING DOMAIN-CONTAINING PROTEIN"/>
    <property type="match status" value="1"/>
</dbReference>
<dbReference type="EMBL" id="JAABNT010000005">
    <property type="protein sequence ID" value="NEK22833.1"/>
    <property type="molecule type" value="Genomic_DNA"/>
</dbReference>
<evidence type="ECO:0000313" key="4">
    <source>
        <dbReference type="EMBL" id="NEK22833.1"/>
    </source>
</evidence>
<dbReference type="InterPro" id="IPR029753">
    <property type="entry name" value="D-isomer_DH_CS"/>
</dbReference>
<dbReference type="InterPro" id="IPR006140">
    <property type="entry name" value="D-isomer_DH_NAD-bd"/>
</dbReference>
<gene>
    <name evidence="4" type="ORF">GV827_10510</name>
</gene>
<proteinExistence type="predicted"/>
<dbReference type="Gene3D" id="3.40.50.720">
    <property type="entry name" value="NAD(P)-binding Rossmann-like Domain"/>
    <property type="match status" value="2"/>
</dbReference>
<dbReference type="CDD" id="cd12164">
    <property type="entry name" value="GDH_like_2"/>
    <property type="match status" value="1"/>
</dbReference>
<dbReference type="GO" id="GO:0016616">
    <property type="term" value="F:oxidoreductase activity, acting on the CH-OH group of donors, NAD or NADP as acceptor"/>
    <property type="evidence" value="ECO:0007669"/>
    <property type="project" value="UniProtKB-ARBA"/>
</dbReference>
<dbReference type="AlphaFoldDB" id="A0A6P0CEC5"/>
<dbReference type="RefSeq" id="WP_164353756.1">
    <property type="nucleotide sequence ID" value="NZ_JAABNT010000005.1"/>
</dbReference>
<evidence type="ECO:0000256" key="1">
    <source>
        <dbReference type="ARBA" id="ARBA00023002"/>
    </source>
</evidence>
<keyword evidence="1" id="KW-0560">Oxidoreductase</keyword>
<keyword evidence="5" id="KW-1185">Reference proteome</keyword>